<proteinExistence type="predicted"/>
<protein>
    <submittedName>
        <fullName evidence="2">Uncharacterized protein</fullName>
    </submittedName>
</protein>
<gene>
    <name evidence="2" type="ORF">GOQ27_01120</name>
</gene>
<dbReference type="AlphaFoldDB" id="A0A942UUG2"/>
<keyword evidence="1" id="KW-0812">Transmembrane</keyword>
<keyword evidence="3" id="KW-1185">Reference proteome</keyword>
<dbReference type="RefSeq" id="WP_203364971.1">
    <property type="nucleotide sequence ID" value="NZ_WSFT01000009.1"/>
</dbReference>
<reference evidence="2" key="1">
    <citation type="submission" date="2019-12" db="EMBL/GenBank/DDBJ databases">
        <title>Clostridiaceae gen. nov. sp. nov., isolated from sediment in Xinjiang, China.</title>
        <authorList>
            <person name="Zhang R."/>
        </authorList>
    </citation>
    <scope>NUCLEOTIDE SEQUENCE</scope>
    <source>
        <strain evidence="2">D2Q-11</strain>
    </source>
</reference>
<accession>A0A942UUG2</accession>
<feature type="transmembrane region" description="Helical" evidence="1">
    <location>
        <begin position="47"/>
        <end position="64"/>
    </location>
</feature>
<keyword evidence="1" id="KW-1133">Transmembrane helix</keyword>
<comment type="caution">
    <text evidence="2">The sequence shown here is derived from an EMBL/GenBank/DDBJ whole genome shotgun (WGS) entry which is preliminary data.</text>
</comment>
<organism evidence="2 3">
    <name type="scientific">Anaeromonas frigoriresistens</name>
    <dbReference type="NCBI Taxonomy" id="2683708"/>
    <lineage>
        <taxon>Bacteria</taxon>
        <taxon>Bacillati</taxon>
        <taxon>Bacillota</taxon>
        <taxon>Tissierellia</taxon>
        <taxon>Tissierellales</taxon>
        <taxon>Thermohalobacteraceae</taxon>
        <taxon>Anaeromonas</taxon>
    </lineage>
</organism>
<sequence length="191" mass="22869">MTTHLEKRETLDFVRNYFRSKNIKGFIIYILLFFIFLKITGIYNRTILSFVIIIIIGIIKYSLIPDYLYRETREGVDKYYKDRKSNKEGLFIICNVKKWDGPMFGILNVNDNYIKFTPFKDNLKNEGFFVKLEDIKVNETTIIDFKYSIFNRLFFRDLSKGIIIPTEEAQICIQVPKTYEVYNWIQNSLKN</sequence>
<dbReference type="Proteomes" id="UP000724672">
    <property type="component" value="Unassembled WGS sequence"/>
</dbReference>
<evidence type="ECO:0000313" key="3">
    <source>
        <dbReference type="Proteomes" id="UP000724672"/>
    </source>
</evidence>
<evidence type="ECO:0000256" key="1">
    <source>
        <dbReference type="SAM" id="Phobius"/>
    </source>
</evidence>
<dbReference type="EMBL" id="WSFT01000009">
    <property type="protein sequence ID" value="MBS4537041.1"/>
    <property type="molecule type" value="Genomic_DNA"/>
</dbReference>
<name>A0A942UUG2_9FIRM</name>
<keyword evidence="1" id="KW-0472">Membrane</keyword>
<evidence type="ECO:0000313" key="2">
    <source>
        <dbReference type="EMBL" id="MBS4537041.1"/>
    </source>
</evidence>
<feature type="transmembrane region" description="Helical" evidence="1">
    <location>
        <begin position="23"/>
        <end position="41"/>
    </location>
</feature>